<gene>
    <name evidence="3" type="ORF">SE18_00245</name>
</gene>
<feature type="compositionally biased region" description="Low complexity" evidence="1">
    <location>
        <begin position="24"/>
        <end position="45"/>
    </location>
</feature>
<proteinExistence type="predicted"/>
<dbReference type="AlphaFoldDB" id="A0A0N8GTG3"/>
<keyword evidence="4" id="KW-1185">Reference proteome</keyword>
<keyword evidence="2" id="KW-0732">Signal</keyword>
<evidence type="ECO:0000256" key="2">
    <source>
        <dbReference type="SAM" id="SignalP"/>
    </source>
</evidence>
<feature type="region of interest" description="Disordered" evidence="1">
    <location>
        <begin position="20"/>
        <end position="79"/>
    </location>
</feature>
<feature type="chain" id="PRO_5006025887" evidence="2">
    <location>
        <begin position="25"/>
        <end position="79"/>
    </location>
</feature>
<evidence type="ECO:0000313" key="3">
    <source>
        <dbReference type="EMBL" id="KPL92018.1"/>
    </source>
</evidence>
<dbReference type="EMBL" id="LGKP01000002">
    <property type="protein sequence ID" value="KPL92018.1"/>
    <property type="molecule type" value="Genomic_DNA"/>
</dbReference>
<feature type="signal peptide" evidence="2">
    <location>
        <begin position="1"/>
        <end position="24"/>
    </location>
</feature>
<dbReference type="RefSeq" id="WP_054532404.1">
    <property type="nucleotide sequence ID" value="NZ_LGKP01000002.1"/>
</dbReference>
<dbReference type="PROSITE" id="PS51257">
    <property type="entry name" value="PROKAR_LIPOPROTEIN"/>
    <property type="match status" value="1"/>
</dbReference>
<evidence type="ECO:0000313" key="4">
    <source>
        <dbReference type="Proteomes" id="UP000050277"/>
    </source>
</evidence>
<dbReference type="Proteomes" id="UP000050277">
    <property type="component" value="Unassembled WGS sequence"/>
</dbReference>
<accession>A0A0N8GTG3</accession>
<sequence length="79" mass="8024">MRKHMLASLVVLALLAGCSTTGSAPTTAPVTNQPTNPAPAAQTPASYPTPADGNVVVEPTLEPGQYPVPNSQPTAYPTP</sequence>
<dbReference type="STRING" id="70996.SE18_00245"/>
<comment type="caution">
    <text evidence="3">The sequence shown here is derived from an EMBL/GenBank/DDBJ whole genome shotgun (WGS) entry which is preliminary data.</text>
</comment>
<feature type="compositionally biased region" description="Polar residues" evidence="1">
    <location>
        <begin position="68"/>
        <end position="79"/>
    </location>
</feature>
<organism evidence="3 4">
    <name type="scientific">Herpetosiphon geysericola</name>
    <dbReference type="NCBI Taxonomy" id="70996"/>
    <lineage>
        <taxon>Bacteria</taxon>
        <taxon>Bacillati</taxon>
        <taxon>Chloroflexota</taxon>
        <taxon>Chloroflexia</taxon>
        <taxon>Herpetosiphonales</taxon>
        <taxon>Herpetosiphonaceae</taxon>
        <taxon>Herpetosiphon</taxon>
    </lineage>
</organism>
<reference evidence="3 4" key="1">
    <citation type="submission" date="2015-07" db="EMBL/GenBank/DDBJ databases">
        <title>Whole genome sequence of Herpetosiphon geysericola DSM 7119.</title>
        <authorList>
            <person name="Hemp J."/>
            <person name="Ward L.M."/>
            <person name="Pace L.A."/>
            <person name="Fischer W.W."/>
        </authorList>
    </citation>
    <scope>NUCLEOTIDE SEQUENCE [LARGE SCALE GENOMIC DNA]</scope>
    <source>
        <strain evidence="3 4">DSM 7119</strain>
    </source>
</reference>
<protein>
    <submittedName>
        <fullName evidence="3">Uncharacterized protein</fullName>
    </submittedName>
</protein>
<name>A0A0N8GTG3_9CHLR</name>
<evidence type="ECO:0000256" key="1">
    <source>
        <dbReference type="SAM" id="MobiDB-lite"/>
    </source>
</evidence>